<dbReference type="GO" id="GO:0035721">
    <property type="term" value="P:intraciliary retrograde transport"/>
    <property type="evidence" value="ECO:0007669"/>
    <property type="project" value="TreeGrafter"/>
</dbReference>
<dbReference type="KEGG" id="apln:108733259"/>
<organism evidence="4 5">
    <name type="scientific">Agrilus planipennis</name>
    <name type="common">Emerald ash borer</name>
    <name type="synonym">Agrilus marcopoli</name>
    <dbReference type="NCBI Taxonomy" id="224129"/>
    <lineage>
        <taxon>Eukaryota</taxon>
        <taxon>Metazoa</taxon>
        <taxon>Ecdysozoa</taxon>
        <taxon>Arthropoda</taxon>
        <taxon>Hexapoda</taxon>
        <taxon>Insecta</taxon>
        <taxon>Pterygota</taxon>
        <taxon>Neoptera</taxon>
        <taxon>Endopterygota</taxon>
        <taxon>Coleoptera</taxon>
        <taxon>Polyphaga</taxon>
        <taxon>Elateriformia</taxon>
        <taxon>Buprestoidea</taxon>
        <taxon>Buprestidae</taxon>
        <taxon>Agrilinae</taxon>
        <taxon>Agrilus</taxon>
    </lineage>
</organism>
<dbReference type="Pfam" id="PF15305">
    <property type="entry name" value="IFT43"/>
    <property type="match status" value="1"/>
</dbReference>
<keyword evidence="4" id="KW-1185">Reference proteome</keyword>
<dbReference type="RefSeq" id="XP_018319854.1">
    <property type="nucleotide sequence ID" value="XM_018464352.2"/>
</dbReference>
<protein>
    <submittedName>
        <fullName evidence="5">Intraflagellar transport protein 43 homolog</fullName>
    </submittedName>
</protein>
<dbReference type="GO" id="GO:0030991">
    <property type="term" value="C:intraciliary transport particle A"/>
    <property type="evidence" value="ECO:0007669"/>
    <property type="project" value="InterPro"/>
</dbReference>
<dbReference type="InParanoid" id="A0A1W4W6Y5"/>
<evidence type="ECO:0000256" key="3">
    <source>
        <dbReference type="SAM" id="MobiDB-lite"/>
    </source>
</evidence>
<comment type="similarity">
    <text evidence="1">Belongs to the IFT43 family.</text>
</comment>
<keyword evidence="2" id="KW-0970">Cilium biogenesis/degradation</keyword>
<evidence type="ECO:0000256" key="2">
    <source>
        <dbReference type="ARBA" id="ARBA00022794"/>
    </source>
</evidence>
<gene>
    <name evidence="5" type="primary">LOC108733259</name>
</gene>
<feature type="region of interest" description="Disordered" evidence="3">
    <location>
        <begin position="1"/>
        <end position="52"/>
    </location>
</feature>
<name>A0A1W4W6Y5_AGRPL</name>
<accession>A0A1W4W6Y5</accession>
<dbReference type="PANTHER" id="PTHR33724:SF1">
    <property type="entry name" value="INTRAFLAGELLAR TRANSPORT PROTEIN 43 HOMOLOG"/>
    <property type="match status" value="1"/>
</dbReference>
<dbReference type="GO" id="GO:0005929">
    <property type="term" value="C:cilium"/>
    <property type="evidence" value="ECO:0007669"/>
    <property type="project" value="TreeGrafter"/>
</dbReference>
<dbReference type="InterPro" id="IPR029302">
    <property type="entry name" value="IFT43"/>
</dbReference>
<dbReference type="GeneID" id="108733259"/>
<dbReference type="AlphaFoldDB" id="A0A1W4W6Y5"/>
<dbReference type="CTD" id="112752"/>
<proteinExistence type="inferred from homology"/>
<dbReference type="PANTHER" id="PTHR33724">
    <property type="entry name" value="INTRAFLAGELLAR TRANSPORT PROTEIN 43 HOMOLOG"/>
    <property type="match status" value="1"/>
</dbReference>
<evidence type="ECO:0000313" key="4">
    <source>
        <dbReference type="Proteomes" id="UP000192223"/>
    </source>
</evidence>
<feature type="compositionally biased region" description="Polar residues" evidence="3">
    <location>
        <begin position="29"/>
        <end position="43"/>
    </location>
</feature>
<dbReference type="OrthoDB" id="206950at2759"/>
<dbReference type="STRING" id="224129.A0A1W4W6Y5"/>
<sequence length="177" mass="20181">MDWGEDSNLLGFSRKKRSANKNNDKENLTSKQQDGSPEINLNSKRGGWAEEGIKLKNKSKTNFIDQDRFKTYKIDDSDDDIPVIPDIEELQDEPMENKSLKSHLLAVNTSTYQELDFELSTEGNSPLSQAKLKTKNGDISLNFLAKHLHLEKDIKEADISWSMDSLWSDICKFDGIK</sequence>
<evidence type="ECO:0000313" key="5">
    <source>
        <dbReference type="RefSeq" id="XP_018319854.1"/>
    </source>
</evidence>
<reference evidence="5" key="1">
    <citation type="submission" date="2025-08" db="UniProtKB">
        <authorList>
            <consortium name="RefSeq"/>
        </authorList>
    </citation>
    <scope>IDENTIFICATION</scope>
    <source>
        <tissue evidence="5">Entire body</tissue>
    </source>
</reference>
<evidence type="ECO:0000256" key="1">
    <source>
        <dbReference type="ARBA" id="ARBA00007563"/>
    </source>
</evidence>
<dbReference type="FunCoup" id="A0A1W4W6Y5">
    <property type="interactions" value="85"/>
</dbReference>
<dbReference type="Proteomes" id="UP000192223">
    <property type="component" value="Unplaced"/>
</dbReference>